<feature type="domain" description="Glutamate/phenylalanine/leucine/valine/L-tryptophan dehydrogenase C-terminal" evidence="4">
    <location>
        <begin position="286"/>
        <end position="516"/>
    </location>
</feature>
<dbReference type="GO" id="GO:0006537">
    <property type="term" value="P:glutamate biosynthetic process"/>
    <property type="evidence" value="ECO:0007669"/>
    <property type="project" value="TreeGrafter"/>
</dbReference>
<keyword evidence="2" id="KW-0560">Oxidoreductase</keyword>
<feature type="region of interest" description="Disordered" evidence="3">
    <location>
        <begin position="32"/>
        <end position="55"/>
    </location>
</feature>
<dbReference type="SUPFAM" id="SSF53223">
    <property type="entry name" value="Aminoacid dehydrogenase-like, N-terminal domain"/>
    <property type="match status" value="1"/>
</dbReference>
<dbReference type="Pfam" id="PF00208">
    <property type="entry name" value="ELFV_dehydrog"/>
    <property type="match status" value="1"/>
</dbReference>
<proteinExistence type="inferred from homology"/>
<dbReference type="Pfam" id="PF02812">
    <property type="entry name" value="ELFV_dehydrog_N"/>
    <property type="match status" value="1"/>
</dbReference>
<name>A0A7S3PXE2_9STRA</name>
<reference evidence="5" key="1">
    <citation type="submission" date="2021-01" db="EMBL/GenBank/DDBJ databases">
        <authorList>
            <person name="Corre E."/>
            <person name="Pelletier E."/>
            <person name="Niang G."/>
            <person name="Scheremetjew M."/>
            <person name="Finn R."/>
            <person name="Kale V."/>
            <person name="Holt S."/>
            <person name="Cochrane G."/>
            <person name="Meng A."/>
            <person name="Brown T."/>
            <person name="Cohen L."/>
        </authorList>
    </citation>
    <scope>NUCLEOTIDE SEQUENCE</scope>
    <source>
        <strain evidence="5">MM31A-1</strain>
    </source>
</reference>
<dbReference type="SMART" id="SM00839">
    <property type="entry name" value="ELFV_dehydrog"/>
    <property type="match status" value="1"/>
</dbReference>
<dbReference type="Gene3D" id="3.40.50.10860">
    <property type="entry name" value="Leucine Dehydrogenase, chain A, domain 1"/>
    <property type="match status" value="1"/>
</dbReference>
<accession>A0A7S3PXE2</accession>
<dbReference type="InterPro" id="IPR036291">
    <property type="entry name" value="NAD(P)-bd_dom_sf"/>
</dbReference>
<dbReference type="GO" id="GO:0004354">
    <property type="term" value="F:glutamate dehydrogenase (NADP+) activity"/>
    <property type="evidence" value="ECO:0007669"/>
    <property type="project" value="TreeGrafter"/>
</dbReference>
<evidence type="ECO:0000259" key="4">
    <source>
        <dbReference type="SMART" id="SM00839"/>
    </source>
</evidence>
<evidence type="ECO:0000256" key="3">
    <source>
        <dbReference type="SAM" id="MobiDB-lite"/>
    </source>
</evidence>
<dbReference type="SUPFAM" id="SSF51735">
    <property type="entry name" value="NAD(P)-binding Rossmann-fold domains"/>
    <property type="match status" value="1"/>
</dbReference>
<gene>
    <name evidence="5" type="ORF">CDEB00056_LOCUS3554</name>
</gene>
<dbReference type="GO" id="GO:0005829">
    <property type="term" value="C:cytosol"/>
    <property type="evidence" value="ECO:0007669"/>
    <property type="project" value="TreeGrafter"/>
</dbReference>
<dbReference type="FunFam" id="3.40.50.720:FF:000030">
    <property type="entry name" value="Glutamate dehydrogenase"/>
    <property type="match status" value="1"/>
</dbReference>
<dbReference type="InterPro" id="IPR050724">
    <property type="entry name" value="Glu_Leu_Phe_Val_DH"/>
</dbReference>
<dbReference type="Gene3D" id="3.40.50.720">
    <property type="entry name" value="NAD(P)-binding Rossmann-like Domain"/>
    <property type="match status" value="1"/>
</dbReference>
<dbReference type="EMBL" id="HBIO01005092">
    <property type="protein sequence ID" value="CAE0458713.1"/>
    <property type="molecule type" value="Transcribed_RNA"/>
</dbReference>
<dbReference type="PANTHER" id="PTHR43571">
    <property type="entry name" value="NADP-SPECIFIC GLUTAMATE DEHYDROGENASE 1-RELATED"/>
    <property type="match status" value="1"/>
</dbReference>
<dbReference type="InterPro" id="IPR006096">
    <property type="entry name" value="Glu/Leu/Phe/Val/Trp_DH_C"/>
</dbReference>
<evidence type="ECO:0000256" key="1">
    <source>
        <dbReference type="ARBA" id="ARBA00006382"/>
    </source>
</evidence>
<organism evidence="5">
    <name type="scientific">Chaetoceros debilis</name>
    <dbReference type="NCBI Taxonomy" id="122233"/>
    <lineage>
        <taxon>Eukaryota</taxon>
        <taxon>Sar</taxon>
        <taxon>Stramenopiles</taxon>
        <taxon>Ochrophyta</taxon>
        <taxon>Bacillariophyta</taxon>
        <taxon>Coscinodiscophyceae</taxon>
        <taxon>Chaetocerotophycidae</taxon>
        <taxon>Chaetocerotales</taxon>
        <taxon>Chaetocerotaceae</taxon>
        <taxon>Chaetoceros</taxon>
    </lineage>
</organism>
<sequence length="518" mass="56064">MFMLRNILHLPRASARSTAAFTAFTTTATNTTRSLSTTAGNTPPPSSSSSPPPRTLLTKNQNVHSNMSLSKSWRNKPLFRRQGDVRFRTGLEASRLLVAEANRRDGHESQFISSVTSVMSTLNPIFERNPRYAFVAKQLMEPERMIQFRVPWLDDTGVIRMNRGYRIQYSSSLGPYEGALHFGSHVNSNTIKSLAFDAVFSNGLTGYTIGAAVGGSDINPFDKSEAEIQRFCQSFMTELVKYVGPDLDLPTMGMGVGEKEFGYLAGQHKRISIKSSSGGRPFLAASCPEAPGVGVVHFANEMMKDKGDSLQGKRCLIIGAGKVARSVAAKLLEFGAIPLTFSDSSGHVYEPNGIDQAKLKTIDKIKDERGALLGRYVIASTTAQFNDPQNILDVPCDLCFPCAAMNDITEEAATKLADNGCMAVVEGGYSTVTPEGRTILKKRGLAYGPHTLTMTGSAIKSVIKPNAGDDVFASEIARIYKDTKNTAQEFNARGDLYVGANISGFLRVANAMLAHGAV</sequence>
<protein>
    <recommendedName>
        <fullName evidence="4">Glutamate/phenylalanine/leucine/valine/L-tryptophan dehydrogenase C-terminal domain-containing protein</fullName>
    </recommendedName>
</protein>
<evidence type="ECO:0000256" key="2">
    <source>
        <dbReference type="ARBA" id="ARBA00023002"/>
    </source>
</evidence>
<dbReference type="InterPro" id="IPR006097">
    <property type="entry name" value="Glu/Leu/Phe/Val/Trp_DH_dimer"/>
</dbReference>
<dbReference type="InterPro" id="IPR046346">
    <property type="entry name" value="Aminoacid_DH-like_N_sf"/>
</dbReference>
<dbReference type="Gene3D" id="1.10.285.10">
    <property type="entry name" value="Glutamate Dehydrogenase, chain A, domain 3"/>
    <property type="match status" value="2"/>
</dbReference>
<feature type="compositionally biased region" description="Pro residues" evidence="3">
    <location>
        <begin position="42"/>
        <end position="54"/>
    </location>
</feature>
<comment type="similarity">
    <text evidence="1">Belongs to the Glu/Leu/Phe/Val dehydrogenases family.</text>
</comment>
<dbReference type="PANTHER" id="PTHR43571:SF1">
    <property type="entry name" value="NADP-SPECIFIC GLUTAMATE DEHYDROGENASE 1-RELATED"/>
    <property type="match status" value="1"/>
</dbReference>
<dbReference type="AlphaFoldDB" id="A0A7S3PXE2"/>
<evidence type="ECO:0000313" key="5">
    <source>
        <dbReference type="EMBL" id="CAE0458713.1"/>
    </source>
</evidence>